<accession>F9P997</accession>
<sequence>MAITKIHPIKSTLHLAIDYIVNGDKTDEQLLVSTHKCHQSTAHTQFLRTRGEAETKGTVLARHLIQSFLPGETTPEMAHQIGLELCKKILKDEYEFVLSTHIDKGHIHNHIIFNNVNMVTGKCYQSNKKSYHKIRYQSDKLCKENNLSVIDEHYESFKKNIGRAESLGMKMNKQREVLLGKVDFNLTLIA</sequence>
<dbReference type="Proteomes" id="UP000003287">
    <property type="component" value="Unassembled WGS sequence"/>
</dbReference>
<evidence type="ECO:0000259" key="1">
    <source>
        <dbReference type="Pfam" id="PF03432"/>
    </source>
</evidence>
<proteinExistence type="predicted"/>
<dbReference type="eggNOG" id="COG3843">
    <property type="taxonomic scope" value="Bacteria"/>
</dbReference>
<evidence type="ECO:0000313" key="3">
    <source>
        <dbReference type="Proteomes" id="UP000003287"/>
    </source>
</evidence>
<reference evidence="2 3" key="1">
    <citation type="submission" date="2011-06" db="EMBL/GenBank/DDBJ databases">
        <authorList>
            <person name="Harkins D.M."/>
            <person name="Madupu R."/>
            <person name="Durkin A.S."/>
            <person name="Torralba M."/>
            <person name="Methe B."/>
            <person name="Sutton G.G."/>
            <person name="Nelson K.E."/>
        </authorList>
    </citation>
    <scope>NUCLEOTIDE SEQUENCE [LARGE SCALE GENOMIC DNA]</scope>
    <source>
        <strain evidence="2 3">SK1060</strain>
    </source>
</reference>
<dbReference type="AlphaFoldDB" id="F9P997"/>
<dbReference type="InterPro" id="IPR005094">
    <property type="entry name" value="Endonuclease_MobA/VirD2"/>
</dbReference>
<dbReference type="Pfam" id="PF03432">
    <property type="entry name" value="Relaxase"/>
    <property type="match status" value="1"/>
</dbReference>
<evidence type="ECO:0000313" key="2">
    <source>
        <dbReference type="EMBL" id="EGV07571.1"/>
    </source>
</evidence>
<dbReference type="EMBL" id="AFUP01000008">
    <property type="protein sequence ID" value="EGV07571.1"/>
    <property type="molecule type" value="Genomic_DNA"/>
</dbReference>
<organism evidence="2 3">
    <name type="scientific">Streptococcus constellatus subsp. pharyngis SK1060 = CCUG 46377</name>
    <dbReference type="NCBI Taxonomy" id="1035184"/>
    <lineage>
        <taxon>Bacteria</taxon>
        <taxon>Bacillati</taxon>
        <taxon>Bacillota</taxon>
        <taxon>Bacilli</taxon>
        <taxon>Lactobacillales</taxon>
        <taxon>Streptococcaceae</taxon>
        <taxon>Streptococcus</taxon>
        <taxon>Streptococcus anginosus group</taxon>
    </lineage>
</organism>
<gene>
    <name evidence="2" type="ORF">HMPREF1042_0022</name>
</gene>
<protein>
    <submittedName>
        <fullName evidence="2">Relaxase/mobilization nuclease domain protein</fullName>
    </submittedName>
</protein>
<name>F9P997_STRCV</name>
<feature type="domain" description="MobA/VirD2-like nuclease" evidence="1">
    <location>
        <begin position="19"/>
        <end position="147"/>
    </location>
</feature>